<name>A0A7W8ZQB9_9SPHI</name>
<feature type="region of interest" description="Disordered" evidence="1">
    <location>
        <begin position="1"/>
        <end position="36"/>
    </location>
</feature>
<feature type="compositionally biased region" description="Polar residues" evidence="1">
    <location>
        <begin position="1"/>
        <end position="26"/>
    </location>
</feature>
<dbReference type="Proteomes" id="UP000537204">
    <property type="component" value="Unassembled WGS sequence"/>
</dbReference>
<reference evidence="2 3" key="1">
    <citation type="submission" date="2020-08" db="EMBL/GenBank/DDBJ databases">
        <title>Genomic Encyclopedia of Type Strains, Phase IV (KMG-V): Genome sequencing to study the core and pangenomes of soil and plant-associated prokaryotes.</title>
        <authorList>
            <person name="Whitman W."/>
        </authorList>
    </citation>
    <scope>NUCLEOTIDE SEQUENCE [LARGE SCALE GENOMIC DNA]</scope>
    <source>
        <strain evidence="2 3">S3M1</strain>
    </source>
</reference>
<organism evidence="2 3">
    <name type="scientific">Pedobacter cryoconitis</name>
    <dbReference type="NCBI Taxonomy" id="188932"/>
    <lineage>
        <taxon>Bacteria</taxon>
        <taxon>Pseudomonadati</taxon>
        <taxon>Bacteroidota</taxon>
        <taxon>Sphingobacteriia</taxon>
        <taxon>Sphingobacteriales</taxon>
        <taxon>Sphingobacteriaceae</taxon>
        <taxon>Pedobacter</taxon>
    </lineage>
</organism>
<proteinExistence type="predicted"/>
<evidence type="ECO:0000313" key="2">
    <source>
        <dbReference type="EMBL" id="MBB5638236.1"/>
    </source>
</evidence>
<protein>
    <submittedName>
        <fullName evidence="2">Uncharacterized protein</fullName>
    </submittedName>
</protein>
<dbReference type="AlphaFoldDB" id="A0A7W8ZQB9"/>
<comment type="caution">
    <text evidence="2">The sequence shown here is derived from an EMBL/GenBank/DDBJ whole genome shotgun (WGS) entry which is preliminary data.</text>
</comment>
<evidence type="ECO:0000256" key="1">
    <source>
        <dbReference type="SAM" id="MobiDB-lite"/>
    </source>
</evidence>
<dbReference type="InterPro" id="IPR036280">
    <property type="entry name" value="Multihaem_cyt_sf"/>
</dbReference>
<dbReference type="RefSeq" id="WP_183884068.1">
    <property type="nucleotide sequence ID" value="NZ_JACHCD010000001.1"/>
</dbReference>
<gene>
    <name evidence="2" type="ORF">HDE68_004162</name>
</gene>
<dbReference type="SUPFAM" id="SSF48695">
    <property type="entry name" value="Multiheme cytochromes"/>
    <property type="match status" value="1"/>
</dbReference>
<accession>A0A7W8ZQB9</accession>
<dbReference type="EMBL" id="JACHCE010000007">
    <property type="protein sequence ID" value="MBB5638236.1"/>
    <property type="molecule type" value="Genomic_DNA"/>
</dbReference>
<evidence type="ECO:0000313" key="3">
    <source>
        <dbReference type="Proteomes" id="UP000537204"/>
    </source>
</evidence>
<sequence length="317" mass="35761">MNTLSEPQQNKSQAAVSTGAQKQSNPIPAFTDNRPEAIAQRKLQEAIDNSPRVQQLKGYQELANDYSGNKTAQLKNISGLSQTPVQGPHQSHCGCVGCNTVQRVKIPDTHDHKDARRYTQERVYTNRPAVSGSGRRAATCEGCHKPELMERLQVDHMVPEAFLRKLHEMYGAGGNPNRAKNIAGALQLDWTKRDELDSSLTNEAYSQSMRERFANYEVEEDLEFKGNLYEVLSDVDNLWMLCPECNGKKEKTDKLLKVDYDALNAYFNHGSATRKKQMTKYLSKWIGTDYFWDPNAAVQILDVPNSPGYSDPEEMEV</sequence>